<evidence type="ECO:0000313" key="2">
    <source>
        <dbReference type="EMBL" id="KAJ4003126.1"/>
    </source>
</evidence>
<name>A0A9W8U4Y0_9HYPO</name>
<evidence type="ECO:0000313" key="3">
    <source>
        <dbReference type="Proteomes" id="UP001152130"/>
    </source>
</evidence>
<reference evidence="2" key="1">
    <citation type="submission" date="2022-10" db="EMBL/GenBank/DDBJ databases">
        <title>Fusarium specimens isolated from Avocado Roots.</title>
        <authorList>
            <person name="Stajich J."/>
            <person name="Roper C."/>
            <person name="Heimlech-Rivalta G."/>
        </authorList>
    </citation>
    <scope>NUCLEOTIDE SEQUENCE</scope>
    <source>
        <strain evidence="2">CF00143</strain>
    </source>
</reference>
<protein>
    <submittedName>
        <fullName evidence="2">Uncharacterized protein</fullName>
    </submittedName>
</protein>
<evidence type="ECO:0000256" key="1">
    <source>
        <dbReference type="SAM" id="MobiDB-lite"/>
    </source>
</evidence>
<comment type="caution">
    <text evidence="2">The sequence shown here is derived from an EMBL/GenBank/DDBJ whole genome shotgun (WGS) entry which is preliminary data.</text>
</comment>
<keyword evidence="3" id="KW-1185">Reference proteome</keyword>
<dbReference type="EMBL" id="JAPDHF010000028">
    <property type="protein sequence ID" value="KAJ4003126.1"/>
    <property type="molecule type" value="Genomic_DNA"/>
</dbReference>
<dbReference type="Proteomes" id="UP001152130">
    <property type="component" value="Unassembled WGS sequence"/>
</dbReference>
<dbReference type="AlphaFoldDB" id="A0A9W8U4Y0"/>
<organism evidence="2 3">
    <name type="scientific">Fusarium irregulare</name>
    <dbReference type="NCBI Taxonomy" id="2494466"/>
    <lineage>
        <taxon>Eukaryota</taxon>
        <taxon>Fungi</taxon>
        <taxon>Dikarya</taxon>
        <taxon>Ascomycota</taxon>
        <taxon>Pezizomycotina</taxon>
        <taxon>Sordariomycetes</taxon>
        <taxon>Hypocreomycetidae</taxon>
        <taxon>Hypocreales</taxon>
        <taxon>Nectriaceae</taxon>
        <taxon>Fusarium</taxon>
        <taxon>Fusarium incarnatum-equiseti species complex</taxon>
    </lineage>
</organism>
<proteinExistence type="predicted"/>
<gene>
    <name evidence="2" type="ORF">NW766_012444</name>
</gene>
<feature type="region of interest" description="Disordered" evidence="1">
    <location>
        <begin position="315"/>
        <end position="357"/>
    </location>
</feature>
<accession>A0A9W8U4Y0</accession>
<sequence length="473" mass="52639">MPPDKAEDHAVLSRADLSHEIGRSRVYGVESKQQLIETHQQLSSLIIILRRLLGIVYPRNGTSSALWLSGNDHELLEYKEQLKSWYSNSLALLISGQDSALGDSPVSSNDERGHGISRHDPVELLVSMMYIHYDTAMLSLCQSEILGFTTSSRLAASPYRMHERTLREPRHDISSYIISLTDRLSDSLQQQYLSQVPECMIFCTALPLFLYLLDTKQPTPSNVPRCPDWVRKIMACLRLHYRDELDYILQAVKAVNHTLTQILREDVLPLSKEPVQIGSWRELLDTRPRVYAHLVERLDAIISWGGSMPETDMVASLSEGQTLSSRRSRVEKVFPTPSQRSSDHRSPPVSYGGEPAAGGATNYLDALGEHFSNIIQSCLTDASEETYSPASMDLWAGETAPGERSVLDQLSPRQGIEIAATDFTDAEDVALGDGLSYDWIDALLKEDVSLQGDVDCQSAGDVDVDASMTVVME</sequence>